<feature type="compositionally biased region" description="Basic and acidic residues" evidence="1">
    <location>
        <begin position="34"/>
        <end position="47"/>
    </location>
</feature>
<evidence type="ECO:0000313" key="3">
    <source>
        <dbReference type="EMBL" id="PRQ29370.1"/>
    </source>
</evidence>
<feature type="compositionally biased region" description="Polar residues" evidence="1">
    <location>
        <begin position="1"/>
        <end position="11"/>
    </location>
</feature>
<dbReference type="Gramene" id="PRQ29370">
    <property type="protein sequence ID" value="PRQ29370"/>
    <property type="gene ID" value="RchiOBHm_Chr5g0013161"/>
</dbReference>
<sequence length="1162" mass="134384">MSNSGSHTRPSQVHRDESGATQTVDASRTGTTQMDHRERARASHQEWRQSMSSTQHEAYLARRRAHARGKRLAVENVSDHGQEAGPSNRNRLAPVHSDNESISSRVSSYSQNHDQDATRVRLTHIRQLARSTTSRPSNVVIQNSVPYEMPNVTMNNHDEDHNNNEHMVNNHEDQNNNTELENNPQDQRSSSVDPVRRTRRAVVNSNCARDFNEGWGVPFCRLPALRTCPYCNARLFHRETFNLCCSKGNIVLPLIPSPPEMIQLFSDQTDVGRKFRQNIRAYNNVFAFTSMGVHVDESINLRGRGIYTFRAQGSIYHKIGGLLPSEGARPRYLQAYIYDTEHELDNRLSESVVLDRALVEKIQQILNHYNPFVHQFRSLGQRQDLPNCRLIIREQPSNQRQYCLPSASQVAAIIVGGGDINPNGRDLIVQTISGRLWNVKDSVGYYDPMQYPLLLPYGTYGWDINSHDENGRPMSCCDYYAYMLQMRLGDENPLLRGGRLLQQYVVDNYVKIESQKLRWLRSNQDTIRKEFYQGLQDSFIAGENNAGNVGHRTILPSSFVGSPRDMYQRYQDAMALVQKYGRPDLFITMTCNPNWEEIKSELLPGQTSQDRPDLEVRVFRSKLEQLKEDIITKGVLGRVIAHAFVVEFQKRGLPHVHMLVMLDENDKLNNPEDYDRIVRAEIPDKDEEPQLYDLVLKHMIHGPCGTLNQQSSCMKNGRCNKSYPKSFVNFTVQGNDAYPIYRRRASRLPVPLRRSGDTMVDNSWVVPYNPWLLLRYDCHINVEICGSIKSVKYLYKYVYKGPDRVAVQVQSDPEFDEIRQFVDARWVCAPEALWRIFKFVMNRIYPTVDRLQIHLPNMQQIRFDANETVEDILADEHAQKSMLTEYFTMNRMDPEARRYLYREFPQYYRWDSKQKAWVKRRNNYKVIGRIYSVSPSEGEKFYLRVLLNHIRGPRSFRDLLTINGVLQTTFKEAAEKRGLLEDDNNIRQCLLEASAIRMPSALRRLFVTILVYSQPTGVRRLWDEFYPFMIEDYSSSSDIVDISVRNRLLRDLNRMLEQFNKGTGEFDLPEMTSEPEDSLGIPRCIEDEISINIPQEDIDAIDHLNNDQMIAFNTIMAAVEGGESALFFIDGPGVEKNESYSLSHSIIWNCCKFIVRREDSSL</sequence>
<protein>
    <submittedName>
        <fullName evidence="3">Putative helitron helicase-like domain-containing protein</fullName>
    </submittedName>
</protein>
<reference evidence="3 4" key="1">
    <citation type="journal article" date="2018" name="Nat. Genet.">
        <title>The Rosa genome provides new insights in the design of modern roses.</title>
        <authorList>
            <person name="Bendahmane M."/>
        </authorList>
    </citation>
    <scope>NUCLEOTIDE SEQUENCE [LARGE SCALE GENOMIC DNA]</scope>
    <source>
        <strain evidence="4">cv. Old Blush</strain>
    </source>
</reference>
<feature type="region of interest" description="Disordered" evidence="1">
    <location>
        <begin position="154"/>
        <end position="197"/>
    </location>
</feature>
<dbReference type="Pfam" id="PF14214">
    <property type="entry name" value="Helitron_like_N"/>
    <property type="match status" value="1"/>
</dbReference>
<keyword evidence="3" id="KW-0347">Helicase</keyword>
<feature type="compositionally biased region" description="Basic and acidic residues" evidence="1">
    <location>
        <begin position="156"/>
        <end position="174"/>
    </location>
</feature>
<dbReference type="Proteomes" id="UP000238479">
    <property type="component" value="Chromosome 5"/>
</dbReference>
<feature type="compositionally biased region" description="Basic residues" evidence="1">
    <location>
        <begin position="61"/>
        <end position="71"/>
    </location>
</feature>
<dbReference type="OMA" id="NDQMIAF"/>
<comment type="caution">
    <text evidence="3">The sequence shown here is derived from an EMBL/GenBank/DDBJ whole genome shotgun (WGS) entry which is preliminary data.</text>
</comment>
<feature type="domain" description="Helitron helicase-like" evidence="2">
    <location>
        <begin position="479"/>
        <end position="660"/>
    </location>
</feature>
<evidence type="ECO:0000313" key="4">
    <source>
        <dbReference type="Proteomes" id="UP000238479"/>
    </source>
</evidence>
<dbReference type="PANTHER" id="PTHR45786">
    <property type="entry name" value="DNA BINDING PROTEIN-LIKE"/>
    <property type="match status" value="1"/>
</dbReference>
<dbReference type="AlphaFoldDB" id="A0A2P6Q5B1"/>
<feature type="compositionally biased region" description="Polar residues" evidence="1">
    <location>
        <begin position="175"/>
        <end position="192"/>
    </location>
</feature>
<feature type="compositionally biased region" description="Polar residues" evidence="1">
    <location>
        <begin position="19"/>
        <end position="33"/>
    </location>
</feature>
<feature type="region of interest" description="Disordered" evidence="1">
    <location>
        <begin position="1"/>
        <end position="116"/>
    </location>
</feature>
<dbReference type="EMBL" id="PDCK01000043">
    <property type="protein sequence ID" value="PRQ29370.1"/>
    <property type="molecule type" value="Genomic_DNA"/>
</dbReference>
<dbReference type="InterPro" id="IPR025476">
    <property type="entry name" value="Helitron_helicase-like"/>
</dbReference>
<name>A0A2P6Q5B1_ROSCH</name>
<keyword evidence="3" id="KW-0067">ATP-binding</keyword>
<feature type="compositionally biased region" description="Polar residues" evidence="1">
    <location>
        <begin position="100"/>
        <end position="112"/>
    </location>
</feature>
<dbReference type="GO" id="GO:0004386">
    <property type="term" value="F:helicase activity"/>
    <property type="evidence" value="ECO:0007669"/>
    <property type="project" value="UniProtKB-KW"/>
</dbReference>
<keyword evidence="3" id="KW-0378">Hydrolase</keyword>
<accession>A0A2P6Q5B1</accession>
<dbReference type="SMR" id="A0A2P6Q5B1"/>
<evidence type="ECO:0000259" key="2">
    <source>
        <dbReference type="Pfam" id="PF14214"/>
    </source>
</evidence>
<organism evidence="3 4">
    <name type="scientific">Rosa chinensis</name>
    <name type="common">China rose</name>
    <dbReference type="NCBI Taxonomy" id="74649"/>
    <lineage>
        <taxon>Eukaryota</taxon>
        <taxon>Viridiplantae</taxon>
        <taxon>Streptophyta</taxon>
        <taxon>Embryophyta</taxon>
        <taxon>Tracheophyta</taxon>
        <taxon>Spermatophyta</taxon>
        <taxon>Magnoliopsida</taxon>
        <taxon>eudicotyledons</taxon>
        <taxon>Gunneridae</taxon>
        <taxon>Pentapetalae</taxon>
        <taxon>rosids</taxon>
        <taxon>fabids</taxon>
        <taxon>Rosales</taxon>
        <taxon>Rosaceae</taxon>
        <taxon>Rosoideae</taxon>
        <taxon>Rosoideae incertae sedis</taxon>
        <taxon>Rosa</taxon>
    </lineage>
</organism>
<dbReference type="STRING" id="74649.A0A2P6Q5B1"/>
<dbReference type="PANTHER" id="PTHR45786:SF80">
    <property type="entry name" value="HELITRON HELICASE-LIKE DOMAIN-CONTAINING PROTEIN"/>
    <property type="match status" value="1"/>
</dbReference>
<evidence type="ECO:0000256" key="1">
    <source>
        <dbReference type="SAM" id="MobiDB-lite"/>
    </source>
</evidence>
<proteinExistence type="predicted"/>
<keyword evidence="4" id="KW-1185">Reference proteome</keyword>
<gene>
    <name evidence="3" type="ORF">RchiOBHm_Chr5g0013161</name>
</gene>
<keyword evidence="3" id="KW-0547">Nucleotide-binding</keyword>